<evidence type="ECO:0000313" key="3">
    <source>
        <dbReference type="Proteomes" id="UP000324222"/>
    </source>
</evidence>
<evidence type="ECO:0000256" key="1">
    <source>
        <dbReference type="SAM" id="MobiDB-lite"/>
    </source>
</evidence>
<organism evidence="2 3">
    <name type="scientific">Portunus trituberculatus</name>
    <name type="common">Swimming crab</name>
    <name type="synonym">Neptunus trituberculatus</name>
    <dbReference type="NCBI Taxonomy" id="210409"/>
    <lineage>
        <taxon>Eukaryota</taxon>
        <taxon>Metazoa</taxon>
        <taxon>Ecdysozoa</taxon>
        <taxon>Arthropoda</taxon>
        <taxon>Crustacea</taxon>
        <taxon>Multicrustacea</taxon>
        <taxon>Malacostraca</taxon>
        <taxon>Eumalacostraca</taxon>
        <taxon>Eucarida</taxon>
        <taxon>Decapoda</taxon>
        <taxon>Pleocyemata</taxon>
        <taxon>Brachyura</taxon>
        <taxon>Eubrachyura</taxon>
        <taxon>Portunoidea</taxon>
        <taxon>Portunidae</taxon>
        <taxon>Portuninae</taxon>
        <taxon>Portunus</taxon>
    </lineage>
</organism>
<reference evidence="2 3" key="1">
    <citation type="submission" date="2019-05" db="EMBL/GenBank/DDBJ databases">
        <title>Another draft genome of Portunus trituberculatus and its Hox gene families provides insights of decapod evolution.</title>
        <authorList>
            <person name="Jeong J.-H."/>
            <person name="Song I."/>
            <person name="Kim S."/>
            <person name="Choi T."/>
            <person name="Kim D."/>
            <person name="Ryu S."/>
            <person name="Kim W."/>
        </authorList>
    </citation>
    <scope>NUCLEOTIDE SEQUENCE [LARGE SCALE GENOMIC DNA]</scope>
    <source>
        <tissue evidence="2">Muscle</tissue>
    </source>
</reference>
<protein>
    <submittedName>
        <fullName evidence="2">Uncharacterized protein</fullName>
    </submittedName>
</protein>
<proteinExistence type="predicted"/>
<dbReference type="EMBL" id="VSRR010000136">
    <property type="protein sequence ID" value="MPC10927.1"/>
    <property type="molecule type" value="Genomic_DNA"/>
</dbReference>
<name>A0A5B7CMS3_PORTR</name>
<keyword evidence="3" id="KW-1185">Reference proteome</keyword>
<comment type="caution">
    <text evidence="2">The sequence shown here is derived from an EMBL/GenBank/DDBJ whole genome shotgun (WGS) entry which is preliminary data.</text>
</comment>
<accession>A0A5B7CMS3</accession>
<dbReference type="Proteomes" id="UP000324222">
    <property type="component" value="Unassembled WGS sequence"/>
</dbReference>
<dbReference type="AlphaFoldDB" id="A0A5B7CMS3"/>
<feature type="region of interest" description="Disordered" evidence="1">
    <location>
        <begin position="33"/>
        <end position="72"/>
    </location>
</feature>
<gene>
    <name evidence="2" type="ORF">E2C01_003571</name>
</gene>
<evidence type="ECO:0000313" key="2">
    <source>
        <dbReference type="EMBL" id="MPC10927.1"/>
    </source>
</evidence>
<sequence>MPLCFYCRGENAHTKAGLYRVTPVHPPFMITKAQNLNGQSQSTGKHHTNSSTRLSSSEGSQSLKTWKMSNNK</sequence>